<gene>
    <name evidence="3" type="ORF">TTHERM_00242340</name>
</gene>
<feature type="compositionally biased region" description="Basic and acidic residues" evidence="2">
    <location>
        <begin position="7"/>
        <end position="28"/>
    </location>
</feature>
<keyword evidence="1" id="KW-0175">Coiled coil</keyword>
<dbReference type="InterPro" id="IPR018247">
    <property type="entry name" value="EF_Hand_1_Ca_BS"/>
</dbReference>
<feature type="region of interest" description="Disordered" evidence="2">
    <location>
        <begin position="1"/>
        <end position="53"/>
    </location>
</feature>
<dbReference type="GeneID" id="7846797"/>
<dbReference type="RefSeq" id="XP_001024957.1">
    <property type="nucleotide sequence ID" value="XM_001024957.1"/>
</dbReference>
<dbReference type="PROSITE" id="PS00018">
    <property type="entry name" value="EF_HAND_1"/>
    <property type="match status" value="1"/>
</dbReference>
<proteinExistence type="predicted"/>
<evidence type="ECO:0000256" key="2">
    <source>
        <dbReference type="SAM" id="MobiDB-lite"/>
    </source>
</evidence>
<feature type="compositionally biased region" description="Polar residues" evidence="2">
    <location>
        <begin position="1174"/>
        <end position="1196"/>
    </location>
</feature>
<dbReference type="Proteomes" id="UP000009168">
    <property type="component" value="Unassembled WGS sequence"/>
</dbReference>
<feature type="compositionally biased region" description="Low complexity" evidence="2">
    <location>
        <begin position="36"/>
        <end position="53"/>
    </location>
</feature>
<dbReference type="EMBL" id="GG662443">
    <property type="protein sequence ID" value="EAS04712.1"/>
    <property type="molecule type" value="Genomic_DNA"/>
</dbReference>
<name>I7LXI6_TETTS</name>
<accession>I7LXI6</accession>
<organism evidence="3 4">
    <name type="scientific">Tetrahymena thermophila (strain SB210)</name>
    <dbReference type="NCBI Taxonomy" id="312017"/>
    <lineage>
        <taxon>Eukaryota</taxon>
        <taxon>Sar</taxon>
        <taxon>Alveolata</taxon>
        <taxon>Ciliophora</taxon>
        <taxon>Intramacronucleata</taxon>
        <taxon>Oligohymenophorea</taxon>
        <taxon>Hymenostomatida</taxon>
        <taxon>Tetrahymenina</taxon>
        <taxon>Tetrahymenidae</taxon>
        <taxon>Tetrahymena</taxon>
    </lineage>
</organism>
<feature type="compositionally biased region" description="Basic and acidic residues" evidence="2">
    <location>
        <begin position="723"/>
        <end position="742"/>
    </location>
</feature>
<dbReference type="HOGENOM" id="CLU_243429_0_0_1"/>
<evidence type="ECO:0000313" key="3">
    <source>
        <dbReference type="EMBL" id="EAS04712.1"/>
    </source>
</evidence>
<reference evidence="4" key="1">
    <citation type="journal article" date="2006" name="PLoS Biol.">
        <title>Macronuclear genome sequence of the ciliate Tetrahymena thermophila, a model eukaryote.</title>
        <authorList>
            <person name="Eisen J.A."/>
            <person name="Coyne R.S."/>
            <person name="Wu M."/>
            <person name="Wu D."/>
            <person name="Thiagarajan M."/>
            <person name="Wortman J.R."/>
            <person name="Badger J.H."/>
            <person name="Ren Q."/>
            <person name="Amedeo P."/>
            <person name="Jones K.M."/>
            <person name="Tallon L.J."/>
            <person name="Delcher A.L."/>
            <person name="Salzberg S.L."/>
            <person name="Silva J.C."/>
            <person name="Haas B.J."/>
            <person name="Majoros W.H."/>
            <person name="Farzad M."/>
            <person name="Carlton J.M."/>
            <person name="Smith R.K. Jr."/>
            <person name="Garg J."/>
            <person name="Pearlman R.E."/>
            <person name="Karrer K.M."/>
            <person name="Sun L."/>
            <person name="Manning G."/>
            <person name="Elde N.C."/>
            <person name="Turkewitz A.P."/>
            <person name="Asai D.J."/>
            <person name="Wilkes D.E."/>
            <person name="Wang Y."/>
            <person name="Cai H."/>
            <person name="Collins K."/>
            <person name="Stewart B.A."/>
            <person name="Lee S.R."/>
            <person name="Wilamowska K."/>
            <person name="Weinberg Z."/>
            <person name="Ruzzo W.L."/>
            <person name="Wloga D."/>
            <person name="Gaertig J."/>
            <person name="Frankel J."/>
            <person name="Tsao C.-C."/>
            <person name="Gorovsky M.A."/>
            <person name="Keeling P.J."/>
            <person name="Waller R.F."/>
            <person name="Patron N.J."/>
            <person name="Cherry J.M."/>
            <person name="Stover N.A."/>
            <person name="Krieger C.J."/>
            <person name="del Toro C."/>
            <person name="Ryder H.F."/>
            <person name="Williamson S.C."/>
            <person name="Barbeau R.A."/>
            <person name="Hamilton E.P."/>
            <person name="Orias E."/>
        </authorList>
    </citation>
    <scope>NUCLEOTIDE SEQUENCE [LARGE SCALE GENOMIC DNA]</scope>
    <source>
        <strain evidence="4">SB210</strain>
    </source>
</reference>
<feature type="compositionally biased region" description="Polar residues" evidence="2">
    <location>
        <begin position="478"/>
        <end position="504"/>
    </location>
</feature>
<feature type="region of interest" description="Disordered" evidence="2">
    <location>
        <begin position="477"/>
        <end position="532"/>
    </location>
</feature>
<protein>
    <submittedName>
        <fullName evidence="3">Uncharacterized protein</fullName>
    </submittedName>
</protein>
<feature type="region of interest" description="Disordered" evidence="2">
    <location>
        <begin position="1280"/>
        <end position="1315"/>
    </location>
</feature>
<feature type="region of interest" description="Disordered" evidence="2">
    <location>
        <begin position="1174"/>
        <end position="1203"/>
    </location>
</feature>
<evidence type="ECO:0000256" key="1">
    <source>
        <dbReference type="SAM" id="Coils"/>
    </source>
</evidence>
<feature type="region of interest" description="Disordered" evidence="2">
    <location>
        <begin position="541"/>
        <end position="560"/>
    </location>
</feature>
<feature type="coiled-coil region" evidence="1">
    <location>
        <begin position="858"/>
        <end position="915"/>
    </location>
</feature>
<feature type="compositionally biased region" description="Basic and acidic residues" evidence="2">
    <location>
        <begin position="1280"/>
        <end position="1290"/>
    </location>
</feature>
<evidence type="ECO:0000313" key="4">
    <source>
        <dbReference type="Proteomes" id="UP000009168"/>
    </source>
</evidence>
<dbReference type="KEGG" id="tet:TTHERM_00242340"/>
<feature type="compositionally biased region" description="Basic and acidic residues" evidence="2">
    <location>
        <begin position="508"/>
        <end position="519"/>
    </location>
</feature>
<feature type="coiled-coil region" evidence="1">
    <location>
        <begin position="988"/>
        <end position="1015"/>
    </location>
</feature>
<dbReference type="InParanoid" id="I7LXI6"/>
<feature type="region of interest" description="Disordered" evidence="2">
    <location>
        <begin position="723"/>
        <end position="748"/>
    </location>
</feature>
<sequence>MKASQLAEKRKQIEESLQRNDRDRKNFIEKNPQFLNESEGSSSQISENISSPSLKNESELFNQQMQKFNSISPNLNKKHQQLVNKQKTGQFEDNDESIHELIEEHILSKNDRNFSMESSSDLEYSQSHQIMKKTSNSVLKKQIMNNSSGVEEFSFQNNFGMENSNIKISNIFTNNNSNNIMSNNNLQSIFKSDNQNIQINNNFQNENTNYDNYFGEQKAQRNQIYANKQVDNILVSQKDSEGLQRIEEERNSQQNFYSNQYNFGSQTQKTNQLYQLSSSSSQKGTINYEQITNSLQNNNNIQRLNQPFVSNNSNNSENINVINYSNQQYRQPQWILSQSLYQQQPSVQLVNPPSLHDNSQQSSFHLHNNLQNNNSSVVSSSVRAHFPFNQPSQNQQYLFSGQKDYEFFRLNRDNQEPEFNSDMRQQYEKIYELQASPNKNENISKINQASPYQKYSQYQYEKQQASLQYQKMVKEQRMNSIQNSEKSNKSFQNTFQSNDNSRLISKNLLDKSPQRHYDSVRTVNSKFESQRNKFERDLENHIRKYSPHSRPTTQELENSLKEELRSSKVLQINHLQDIYNSYKFGENSSAYSSSSEESLQQSLGQSIKLQIQKALAKQNGVLYDDYDNQYQNDKKANQQKFHDHKLAQQYTSNQSDNSVNSNPLFVHQLEEDMELMKTQVVPKDQIIIEDKDDFYDENENLSDQEQDKEQFEVQIQENSNDNNAKEYDEAGQHSHSLEHQSEQHSLQDIQISSNKKTQNKYPSLYHIDQDDNKNKKSQALKNKSMADFQNYQGNEVNPKDWRKYNLLNEQQQQPIEEANDDENMYNIRDEEEEQKFQNQQADEELKTDSQIFNHGFSNQMIQNHEQEQKQEEQELTQEQLQYLNDLDENKLLDWIDELFQAVNKEKEKKEDEERKHQYELIQLRLMNLIPQDQEFLLDQAQRDQKFQEKIEELMNIQKLFVQILIQKQGQQKSDQIEDISPDDYEGDIQNLLTQLKQLDQKLQELVNQRQARNTKNMLSSKNQSQSDSKLIDNYEKNKDVNHENIFDQSRKHSTAQKSLMELGDYIQKQNQEYIQNESDFMNMFNPNELNNNNNQGQYLELNEGSQNQLANISQKSLRHSQQTLQQIQEGYQDEQQIDLDEQQIDQDEQQIDQDEDDKITHEDLLKIMDNKFNQNQSHENLPPINSKSKLQAPQTNKLEESEVNEELEKELQEIRQKAQLKKEIQTMLKDKSDIIEKFKYRLEMKLNNEEDQVGNKGKKSALDEVDLSFQSEMKYEESLKHSSLYKDSKKQNSQKRKPSDDNNSERSAPAIINNKYEIQDENEKSDLDKTLQEKLKHELFLDLENFKKSDIFKNLYHRKLKDLINSYVNMNIKQQVRDMCRVMKVMQNAKLFYQNKQENIKQNCFNVIKWYSDYSRVKNNRKIQIEQNMKVKNMELKTIAFAKIKKFCVQHKKWIEAIHENNKMMKIYKVYTEWKKIVNYKAMKRQADLYYKNTLFQKFKNKINEVKNSVDVRALMHYSSKLQNQFFTLFCSTAQTLRKKRLGLNQKVNKINSQLLSITFSEWKKYTQAKKQEKNDYISIQICIKDTISKPKIQPNQTLQDYKKAPITTQKTIKVIMPPDSAFK</sequence>
<keyword evidence="4" id="KW-1185">Reference proteome</keyword>